<dbReference type="KEGG" id="crz:D1345_08545"/>
<evidence type="ECO:0000313" key="15">
    <source>
        <dbReference type="EMBL" id="AXT46224.1"/>
    </source>
</evidence>
<keyword evidence="5" id="KW-0349">Heme</keyword>
<dbReference type="PANTHER" id="PTHR30529:SF7">
    <property type="entry name" value="CYTOCHROME B561 BACTERIAL_NI-HYDROGENASE DOMAIN-CONTAINING PROTEIN"/>
    <property type="match status" value="1"/>
</dbReference>
<feature type="transmembrane region" description="Helical" evidence="13">
    <location>
        <begin position="141"/>
        <end position="162"/>
    </location>
</feature>
<dbReference type="AlphaFoldDB" id="A0AAD0W7H3"/>
<keyword evidence="11 13" id="KW-0472">Membrane</keyword>
<dbReference type="GO" id="GO:0005886">
    <property type="term" value="C:plasma membrane"/>
    <property type="evidence" value="ECO:0007669"/>
    <property type="project" value="UniProtKB-SubCell"/>
</dbReference>
<organism evidence="15 16">
    <name type="scientific">Chromobacterium rhizoryzae</name>
    <dbReference type="NCBI Taxonomy" id="1778675"/>
    <lineage>
        <taxon>Bacteria</taxon>
        <taxon>Pseudomonadati</taxon>
        <taxon>Pseudomonadota</taxon>
        <taxon>Betaproteobacteria</taxon>
        <taxon>Neisseriales</taxon>
        <taxon>Chromobacteriaceae</taxon>
        <taxon>Chromobacterium</taxon>
    </lineage>
</organism>
<keyword evidence="7" id="KW-0479">Metal-binding</keyword>
<dbReference type="Proteomes" id="UP000259465">
    <property type="component" value="Chromosome"/>
</dbReference>
<dbReference type="GO" id="GO:0009055">
    <property type="term" value="F:electron transfer activity"/>
    <property type="evidence" value="ECO:0007669"/>
    <property type="project" value="InterPro"/>
</dbReference>
<keyword evidence="8" id="KW-0249">Electron transport</keyword>
<dbReference type="Pfam" id="PF01292">
    <property type="entry name" value="Ni_hydr_CYTB"/>
    <property type="match status" value="1"/>
</dbReference>
<dbReference type="InterPro" id="IPR052168">
    <property type="entry name" value="Cytochrome_b561_oxidase"/>
</dbReference>
<comment type="similarity">
    <text evidence="12">Belongs to the cytochrome b561 family.</text>
</comment>
<keyword evidence="9 13" id="KW-1133">Transmembrane helix</keyword>
<protein>
    <submittedName>
        <fullName evidence="15">Cytochrome b</fullName>
    </submittedName>
</protein>
<evidence type="ECO:0000256" key="8">
    <source>
        <dbReference type="ARBA" id="ARBA00022982"/>
    </source>
</evidence>
<feature type="transmembrane region" description="Helical" evidence="13">
    <location>
        <begin position="49"/>
        <end position="67"/>
    </location>
</feature>
<evidence type="ECO:0000256" key="6">
    <source>
        <dbReference type="ARBA" id="ARBA00022692"/>
    </source>
</evidence>
<evidence type="ECO:0000256" key="9">
    <source>
        <dbReference type="ARBA" id="ARBA00022989"/>
    </source>
</evidence>
<name>A0AAD0W7H3_9NEIS</name>
<dbReference type="Gene3D" id="1.20.950.20">
    <property type="entry name" value="Transmembrane di-heme cytochromes, Chain C"/>
    <property type="match status" value="1"/>
</dbReference>
<evidence type="ECO:0000256" key="3">
    <source>
        <dbReference type="ARBA" id="ARBA00022448"/>
    </source>
</evidence>
<sequence>MQRYSPTQIALHWLIALLIIAALIMGWYFNNMQITSPASFKLKASLIAWHKWVGISVLALAVLRLIWRARCGAPAPLPGQPAWQLKAAGLIHLLLYALMLAMPLVGWLMSSAKGYPVVWFNLVQLPDLVEKNEALGHVLGWSHALMAYAIVAIVGLHALAALKHHFIDRDATLARMLLSCRKGDPQA</sequence>
<evidence type="ECO:0000256" key="10">
    <source>
        <dbReference type="ARBA" id="ARBA00023004"/>
    </source>
</evidence>
<dbReference type="InterPro" id="IPR011577">
    <property type="entry name" value="Cyt_b561_bac/Ni-Hgenase"/>
</dbReference>
<dbReference type="PANTHER" id="PTHR30529">
    <property type="entry name" value="CYTOCHROME B561"/>
    <property type="match status" value="1"/>
</dbReference>
<feature type="domain" description="Cytochrome b561 bacterial/Ni-hydrogenase" evidence="14">
    <location>
        <begin position="3"/>
        <end position="177"/>
    </location>
</feature>
<keyword evidence="3" id="KW-0813">Transport</keyword>
<evidence type="ECO:0000256" key="5">
    <source>
        <dbReference type="ARBA" id="ARBA00022617"/>
    </source>
</evidence>
<comment type="subcellular location">
    <subcellularLocation>
        <location evidence="2">Cell membrane</location>
        <topology evidence="2">Multi-pass membrane protein</topology>
    </subcellularLocation>
</comment>
<feature type="transmembrane region" description="Helical" evidence="13">
    <location>
        <begin position="87"/>
        <end position="109"/>
    </location>
</feature>
<evidence type="ECO:0000256" key="13">
    <source>
        <dbReference type="SAM" id="Phobius"/>
    </source>
</evidence>
<keyword evidence="6 13" id="KW-0812">Transmembrane</keyword>
<accession>A0AAD0W7H3</accession>
<evidence type="ECO:0000313" key="16">
    <source>
        <dbReference type="Proteomes" id="UP000259465"/>
    </source>
</evidence>
<dbReference type="InterPro" id="IPR016174">
    <property type="entry name" value="Di-haem_cyt_TM"/>
</dbReference>
<evidence type="ECO:0000256" key="11">
    <source>
        <dbReference type="ARBA" id="ARBA00023136"/>
    </source>
</evidence>
<evidence type="ECO:0000256" key="1">
    <source>
        <dbReference type="ARBA" id="ARBA00001970"/>
    </source>
</evidence>
<keyword evidence="16" id="KW-1185">Reference proteome</keyword>
<evidence type="ECO:0000256" key="7">
    <source>
        <dbReference type="ARBA" id="ARBA00022723"/>
    </source>
</evidence>
<keyword evidence="10" id="KW-0408">Iron</keyword>
<keyword evidence="4" id="KW-1003">Cell membrane</keyword>
<evidence type="ECO:0000256" key="12">
    <source>
        <dbReference type="ARBA" id="ARBA00037975"/>
    </source>
</evidence>
<evidence type="ECO:0000259" key="14">
    <source>
        <dbReference type="Pfam" id="PF01292"/>
    </source>
</evidence>
<dbReference type="GO" id="GO:0022904">
    <property type="term" value="P:respiratory electron transport chain"/>
    <property type="evidence" value="ECO:0007669"/>
    <property type="project" value="InterPro"/>
</dbReference>
<dbReference type="GO" id="GO:0046872">
    <property type="term" value="F:metal ion binding"/>
    <property type="evidence" value="ECO:0007669"/>
    <property type="project" value="UniProtKB-KW"/>
</dbReference>
<feature type="transmembrane region" description="Helical" evidence="13">
    <location>
        <begin position="9"/>
        <end position="29"/>
    </location>
</feature>
<reference evidence="15 16" key="1">
    <citation type="submission" date="2018-08" db="EMBL/GenBank/DDBJ databases">
        <title>Complete genome sequence of JP2-74.</title>
        <authorList>
            <person name="Wu L."/>
        </authorList>
    </citation>
    <scope>NUCLEOTIDE SEQUENCE [LARGE SCALE GENOMIC DNA]</scope>
    <source>
        <strain evidence="15 16">JP2-74</strain>
    </source>
</reference>
<dbReference type="RefSeq" id="WP_118267182.1">
    <property type="nucleotide sequence ID" value="NZ_CP031968.1"/>
</dbReference>
<gene>
    <name evidence="15" type="ORF">D1345_08545</name>
</gene>
<dbReference type="EMBL" id="CP031968">
    <property type="protein sequence ID" value="AXT46224.1"/>
    <property type="molecule type" value="Genomic_DNA"/>
</dbReference>
<evidence type="ECO:0000256" key="2">
    <source>
        <dbReference type="ARBA" id="ARBA00004651"/>
    </source>
</evidence>
<dbReference type="SUPFAM" id="SSF81342">
    <property type="entry name" value="Transmembrane di-heme cytochromes"/>
    <property type="match status" value="1"/>
</dbReference>
<dbReference type="GO" id="GO:0020037">
    <property type="term" value="F:heme binding"/>
    <property type="evidence" value="ECO:0007669"/>
    <property type="project" value="TreeGrafter"/>
</dbReference>
<comment type="cofactor">
    <cofactor evidence="1">
        <name>heme b</name>
        <dbReference type="ChEBI" id="CHEBI:60344"/>
    </cofactor>
</comment>
<proteinExistence type="inferred from homology"/>
<evidence type="ECO:0000256" key="4">
    <source>
        <dbReference type="ARBA" id="ARBA00022475"/>
    </source>
</evidence>